<dbReference type="PANTHER" id="PTHR33121:SF76">
    <property type="entry name" value="SIGNALING PROTEIN"/>
    <property type="match status" value="1"/>
</dbReference>
<dbReference type="InterPro" id="IPR050706">
    <property type="entry name" value="Cyclic-di-GMP_PDE-like"/>
</dbReference>
<dbReference type="EMBL" id="JADIMS010000109">
    <property type="protein sequence ID" value="MBO8450634.1"/>
    <property type="molecule type" value="Genomic_DNA"/>
</dbReference>
<dbReference type="Pfam" id="PF00563">
    <property type="entry name" value="EAL"/>
    <property type="match status" value="1"/>
</dbReference>
<sequence length="722" mass="79623">MNVKDILTGKNFYPVFQPIVSLHSGEVYGYEAFSRTEKNVFSGSIERLFQKAEEQSCIWELDKLCRKNAIKMARRLGLKRKLFLNISPASLHEKTFKEGFTQKQLRKYFVETHSIVVEINEHFPSGDEKKLEETVAYYRSQHYRVAVDGAGAAYSGLKRICNIDPEFIKLDMEIIRGIGTDTVKQEMVRSLAEFCTSVGSGLIAKGIETAEELETLLALGVQYGQGFFLGRPQRLLAKTTPEAYAQILRFRQKRTAAAKTEKQPDVKPAAEIPVKKDKKPDAGAAEIRIQESGDFETEGEIPDGGKSRPVSGLCVPGVTFFPDAKITDALELFRENEKCSLIPVVDAGKTVLGILPRRSLLDSFGSQYGYSLYSRKRAEDMMTTEFLAVDADEPVEKAAALATARSEKTLYDPIVIVSGKKYLGIVTVKDLLDSIVNVEVMDRTKEISRKNRLLRQQQAMNERDLHMAEMVQKSFYPAKAPAGGGWECAFLFQPMASVSGDVYDFYCDDSGQFCGAALFDVSGHGVASGLVGILSKYLAAQAFSGSRKKDLSACLGKFNSALTKAKGMVENYLTGAVIRVNKQAVEYVNAGHTDVLVKNGNAPGKSTVSVLGGENGNFRGSFLGIPDFPEEWKTVRTEAVKGTTLLLYSDCLTESRNLAGDELGTERLKEIFSRTPDGSAQDTLAFLKDIFDAYTEAVPLRDDLTVIVLKYTGTDGGEKRPQ</sequence>
<feature type="domain" description="EAL" evidence="2">
    <location>
        <begin position="1"/>
        <end position="246"/>
    </location>
</feature>
<evidence type="ECO:0000259" key="2">
    <source>
        <dbReference type="PROSITE" id="PS50883"/>
    </source>
</evidence>
<evidence type="ECO:0000313" key="4">
    <source>
        <dbReference type="EMBL" id="MBO8450634.1"/>
    </source>
</evidence>
<accession>A0A9D9ENC9</accession>
<gene>
    <name evidence="4" type="ORF">IAA96_05960</name>
</gene>
<dbReference type="InterPro" id="IPR036457">
    <property type="entry name" value="PPM-type-like_dom_sf"/>
</dbReference>
<dbReference type="CDD" id="cd01948">
    <property type="entry name" value="EAL"/>
    <property type="match status" value="1"/>
</dbReference>
<dbReference type="InterPro" id="IPR000644">
    <property type="entry name" value="CBS_dom"/>
</dbReference>
<dbReference type="Gene3D" id="3.20.20.450">
    <property type="entry name" value="EAL domain"/>
    <property type="match status" value="1"/>
</dbReference>
<dbReference type="InterPro" id="IPR046342">
    <property type="entry name" value="CBS_dom_sf"/>
</dbReference>
<dbReference type="GO" id="GO:0071111">
    <property type="term" value="F:cyclic-guanylate-specific phosphodiesterase activity"/>
    <property type="evidence" value="ECO:0007669"/>
    <property type="project" value="InterPro"/>
</dbReference>
<dbReference type="AlphaFoldDB" id="A0A9D9ENC9"/>
<dbReference type="SUPFAM" id="SSF141868">
    <property type="entry name" value="EAL domain-like"/>
    <property type="match status" value="1"/>
</dbReference>
<dbReference type="SUPFAM" id="SSF54631">
    <property type="entry name" value="CBS-domain pair"/>
    <property type="match status" value="1"/>
</dbReference>
<dbReference type="PROSITE" id="PS51371">
    <property type="entry name" value="CBS"/>
    <property type="match status" value="2"/>
</dbReference>
<evidence type="ECO:0000256" key="1">
    <source>
        <dbReference type="PROSITE-ProRule" id="PRU00703"/>
    </source>
</evidence>
<organism evidence="4 5">
    <name type="scientific">Candidatus Avitreponema avistercoris</name>
    <dbReference type="NCBI Taxonomy" id="2840705"/>
    <lineage>
        <taxon>Bacteria</taxon>
        <taxon>Pseudomonadati</taxon>
        <taxon>Spirochaetota</taxon>
        <taxon>Spirochaetia</taxon>
        <taxon>Spirochaetales</taxon>
        <taxon>Candidatus Avitreponema</taxon>
    </lineage>
</organism>
<name>A0A9D9ENC9_9SPIR</name>
<evidence type="ECO:0000313" key="5">
    <source>
        <dbReference type="Proteomes" id="UP000823616"/>
    </source>
</evidence>
<dbReference type="InterPro" id="IPR001932">
    <property type="entry name" value="PPM-type_phosphatase-like_dom"/>
</dbReference>
<dbReference type="Pfam" id="PF07228">
    <property type="entry name" value="SpoIIE"/>
    <property type="match status" value="1"/>
</dbReference>
<proteinExistence type="predicted"/>
<dbReference type="InterPro" id="IPR001633">
    <property type="entry name" value="EAL_dom"/>
</dbReference>
<dbReference type="SMART" id="SM00116">
    <property type="entry name" value="CBS"/>
    <property type="match status" value="2"/>
</dbReference>
<dbReference type="SMART" id="SM00331">
    <property type="entry name" value="PP2C_SIG"/>
    <property type="match status" value="1"/>
</dbReference>
<feature type="domain" description="CBS" evidence="3">
    <location>
        <begin position="382"/>
        <end position="443"/>
    </location>
</feature>
<dbReference type="Pfam" id="PF00571">
    <property type="entry name" value="CBS"/>
    <property type="match status" value="2"/>
</dbReference>
<dbReference type="Gene3D" id="3.10.580.10">
    <property type="entry name" value="CBS-domain"/>
    <property type="match status" value="1"/>
</dbReference>
<keyword evidence="1" id="KW-0129">CBS domain</keyword>
<comment type="caution">
    <text evidence="4">The sequence shown here is derived from an EMBL/GenBank/DDBJ whole genome shotgun (WGS) entry which is preliminary data.</text>
</comment>
<dbReference type="InterPro" id="IPR035919">
    <property type="entry name" value="EAL_sf"/>
</dbReference>
<dbReference type="Proteomes" id="UP000823616">
    <property type="component" value="Unassembled WGS sequence"/>
</dbReference>
<dbReference type="PROSITE" id="PS50883">
    <property type="entry name" value="EAL"/>
    <property type="match status" value="1"/>
</dbReference>
<reference evidence="4" key="2">
    <citation type="journal article" date="2021" name="PeerJ">
        <title>Extensive microbial diversity within the chicken gut microbiome revealed by metagenomics and culture.</title>
        <authorList>
            <person name="Gilroy R."/>
            <person name="Ravi A."/>
            <person name="Getino M."/>
            <person name="Pursley I."/>
            <person name="Horton D.L."/>
            <person name="Alikhan N.F."/>
            <person name="Baker D."/>
            <person name="Gharbi K."/>
            <person name="Hall N."/>
            <person name="Watson M."/>
            <person name="Adriaenssens E.M."/>
            <person name="Foster-Nyarko E."/>
            <person name="Jarju S."/>
            <person name="Secka A."/>
            <person name="Antonio M."/>
            <person name="Oren A."/>
            <person name="Chaudhuri R.R."/>
            <person name="La Ragione R."/>
            <person name="Hildebrand F."/>
            <person name="Pallen M.J."/>
        </authorList>
    </citation>
    <scope>NUCLEOTIDE SEQUENCE</scope>
    <source>
        <strain evidence="4">B3-4054</strain>
    </source>
</reference>
<dbReference type="SMART" id="SM00052">
    <property type="entry name" value="EAL"/>
    <property type="match status" value="1"/>
</dbReference>
<dbReference type="PANTHER" id="PTHR33121">
    <property type="entry name" value="CYCLIC DI-GMP PHOSPHODIESTERASE PDEF"/>
    <property type="match status" value="1"/>
</dbReference>
<reference evidence="4" key="1">
    <citation type="submission" date="2020-10" db="EMBL/GenBank/DDBJ databases">
        <authorList>
            <person name="Gilroy R."/>
        </authorList>
    </citation>
    <scope>NUCLEOTIDE SEQUENCE</scope>
    <source>
        <strain evidence="4">B3-4054</strain>
    </source>
</reference>
<feature type="domain" description="CBS" evidence="3">
    <location>
        <begin position="313"/>
        <end position="372"/>
    </location>
</feature>
<evidence type="ECO:0000259" key="3">
    <source>
        <dbReference type="PROSITE" id="PS51371"/>
    </source>
</evidence>
<protein>
    <submittedName>
        <fullName evidence="4">EAL domain-containing protein</fullName>
    </submittedName>
</protein>
<dbReference type="Gene3D" id="3.60.40.10">
    <property type="entry name" value="PPM-type phosphatase domain"/>
    <property type="match status" value="1"/>
</dbReference>